<dbReference type="RefSeq" id="WP_086577876.1">
    <property type="nucleotide sequence ID" value="NZ_NGFP01000249.1"/>
</dbReference>
<keyword evidence="5 7" id="KW-1133">Transmembrane helix</keyword>
<comment type="caution">
    <text evidence="10">The sequence shown here is derived from an EMBL/GenBank/DDBJ whole genome shotgun (WGS) entry which is preliminary data.</text>
</comment>
<evidence type="ECO:0000256" key="3">
    <source>
        <dbReference type="ARBA" id="ARBA00022475"/>
    </source>
</evidence>
<dbReference type="AlphaFoldDB" id="A0A243RAG0"/>
<evidence type="ECO:0000313" key="11">
    <source>
        <dbReference type="Proteomes" id="UP000194761"/>
    </source>
</evidence>
<dbReference type="SUPFAM" id="SSF161098">
    <property type="entry name" value="MetI-like"/>
    <property type="match status" value="1"/>
</dbReference>
<evidence type="ECO:0000256" key="6">
    <source>
        <dbReference type="ARBA" id="ARBA00023136"/>
    </source>
</evidence>
<dbReference type="CDD" id="cd06261">
    <property type="entry name" value="TM_PBP2"/>
    <property type="match status" value="1"/>
</dbReference>
<sequence>MAVETRPVPPTATPARRSGIPGRPHRPTSWVGWAKAPLYLLAITMIVPFYWMVITAFKPVSEITRNPPSFVPESPTTVGYRDPAWRPDADTPGHVAGLFQRFTEVDLGFWRFAINSVVIAAAVTVLALLAASLASYVITKHDVKGRKVIFLMILGSMMIPWQTTLIPNYLVVRNLGWIDSYLGYIVPAIPKAFVVFFLVQYLQSIPNDLIEAARIDGAGEWRIWWQVVMPLLRPALAAMSIFVMLNEWNNFLWPLIIVESDQMANLPVALARLNSAFTGAQHMGVIMAASLLASLPTVVFFLLFQKHFTRGIAMSGLKG</sequence>
<keyword evidence="6 7" id="KW-0472">Membrane</keyword>
<dbReference type="Gene3D" id="1.10.3720.10">
    <property type="entry name" value="MetI-like"/>
    <property type="match status" value="1"/>
</dbReference>
<feature type="domain" description="ABC transmembrane type-1" evidence="9">
    <location>
        <begin position="113"/>
        <end position="304"/>
    </location>
</feature>
<evidence type="ECO:0000256" key="8">
    <source>
        <dbReference type="SAM" id="MobiDB-lite"/>
    </source>
</evidence>
<keyword evidence="11" id="KW-1185">Reference proteome</keyword>
<feature type="transmembrane region" description="Helical" evidence="7">
    <location>
        <begin position="223"/>
        <end position="245"/>
    </location>
</feature>
<dbReference type="InterPro" id="IPR000515">
    <property type="entry name" value="MetI-like"/>
</dbReference>
<organism evidence="10 11">
    <name type="scientific">Streptosporangium minutum</name>
    <dbReference type="NCBI Taxonomy" id="569862"/>
    <lineage>
        <taxon>Bacteria</taxon>
        <taxon>Bacillati</taxon>
        <taxon>Actinomycetota</taxon>
        <taxon>Actinomycetes</taxon>
        <taxon>Streptosporangiales</taxon>
        <taxon>Streptosporangiaceae</taxon>
        <taxon>Streptosporangium</taxon>
    </lineage>
</organism>
<proteinExistence type="inferred from homology"/>
<dbReference type="Proteomes" id="UP000194761">
    <property type="component" value="Unassembled WGS sequence"/>
</dbReference>
<dbReference type="InterPro" id="IPR035906">
    <property type="entry name" value="MetI-like_sf"/>
</dbReference>
<evidence type="ECO:0000313" key="10">
    <source>
        <dbReference type="EMBL" id="OUC90855.1"/>
    </source>
</evidence>
<feature type="transmembrane region" description="Helical" evidence="7">
    <location>
        <begin position="112"/>
        <end position="136"/>
    </location>
</feature>
<evidence type="ECO:0000256" key="5">
    <source>
        <dbReference type="ARBA" id="ARBA00022989"/>
    </source>
</evidence>
<feature type="region of interest" description="Disordered" evidence="8">
    <location>
        <begin position="1"/>
        <end position="27"/>
    </location>
</feature>
<feature type="transmembrane region" description="Helical" evidence="7">
    <location>
        <begin position="181"/>
        <end position="202"/>
    </location>
</feature>
<evidence type="ECO:0000256" key="7">
    <source>
        <dbReference type="RuleBase" id="RU363032"/>
    </source>
</evidence>
<keyword evidence="4 7" id="KW-0812">Transmembrane</keyword>
<evidence type="ECO:0000256" key="4">
    <source>
        <dbReference type="ARBA" id="ARBA00022692"/>
    </source>
</evidence>
<comment type="subcellular location">
    <subcellularLocation>
        <location evidence="1 7">Cell membrane</location>
        <topology evidence="1 7">Multi-pass membrane protein</topology>
    </subcellularLocation>
</comment>
<name>A0A243RAG0_9ACTN</name>
<dbReference type="GO" id="GO:0005886">
    <property type="term" value="C:plasma membrane"/>
    <property type="evidence" value="ECO:0007669"/>
    <property type="project" value="UniProtKB-SubCell"/>
</dbReference>
<comment type="similarity">
    <text evidence="7">Belongs to the binding-protein-dependent transport system permease family.</text>
</comment>
<keyword evidence="2 7" id="KW-0813">Transport</keyword>
<evidence type="ECO:0000256" key="1">
    <source>
        <dbReference type="ARBA" id="ARBA00004651"/>
    </source>
</evidence>
<keyword evidence="3" id="KW-1003">Cell membrane</keyword>
<feature type="transmembrane region" description="Helical" evidence="7">
    <location>
        <begin position="148"/>
        <end position="169"/>
    </location>
</feature>
<feature type="transmembrane region" description="Helical" evidence="7">
    <location>
        <begin position="36"/>
        <end position="57"/>
    </location>
</feature>
<gene>
    <name evidence="10" type="ORF">CA984_35935</name>
</gene>
<dbReference type="Pfam" id="PF00528">
    <property type="entry name" value="BPD_transp_1"/>
    <property type="match status" value="1"/>
</dbReference>
<protein>
    <recommendedName>
        <fullName evidence="9">ABC transmembrane type-1 domain-containing protein</fullName>
    </recommendedName>
</protein>
<accession>A0A243RAG0</accession>
<reference evidence="10 11" key="1">
    <citation type="submission" date="2017-05" db="EMBL/GenBank/DDBJ databases">
        <title>Biotechnological potential of actinobacteria isolated from South African environments.</title>
        <authorList>
            <person name="Le Roes-Hill M."/>
            <person name="Prins A."/>
            <person name="Durrell K.A."/>
        </authorList>
    </citation>
    <scope>NUCLEOTIDE SEQUENCE [LARGE SCALE GENOMIC DNA]</scope>
    <source>
        <strain evidence="10">M26</strain>
    </source>
</reference>
<dbReference type="PANTHER" id="PTHR43744:SF3">
    <property type="entry name" value="LACTOSE TRANSPORT SYSTEM PERMEASE PROTEIN LACG"/>
    <property type="match status" value="1"/>
</dbReference>
<evidence type="ECO:0000256" key="2">
    <source>
        <dbReference type="ARBA" id="ARBA00022448"/>
    </source>
</evidence>
<dbReference type="EMBL" id="NGFP01000249">
    <property type="protein sequence ID" value="OUC90855.1"/>
    <property type="molecule type" value="Genomic_DNA"/>
</dbReference>
<dbReference type="GO" id="GO:0055085">
    <property type="term" value="P:transmembrane transport"/>
    <property type="evidence" value="ECO:0007669"/>
    <property type="project" value="InterPro"/>
</dbReference>
<dbReference type="PROSITE" id="PS50928">
    <property type="entry name" value="ABC_TM1"/>
    <property type="match status" value="1"/>
</dbReference>
<dbReference type="PANTHER" id="PTHR43744">
    <property type="entry name" value="ABC TRANSPORTER PERMEASE PROTEIN MG189-RELATED-RELATED"/>
    <property type="match status" value="1"/>
</dbReference>
<feature type="transmembrane region" description="Helical" evidence="7">
    <location>
        <begin position="283"/>
        <end position="304"/>
    </location>
</feature>
<evidence type="ECO:0000259" key="9">
    <source>
        <dbReference type="PROSITE" id="PS50928"/>
    </source>
</evidence>